<dbReference type="InterPro" id="IPR005545">
    <property type="entry name" value="YCII"/>
</dbReference>
<proteinExistence type="inferred from homology"/>
<dbReference type="OrthoDB" id="3784582at2"/>
<dbReference type="Pfam" id="PF03795">
    <property type="entry name" value="YCII"/>
    <property type="match status" value="1"/>
</dbReference>
<dbReference type="PANTHER" id="PTHR35174:SF3">
    <property type="entry name" value="BLL7171 PROTEIN"/>
    <property type="match status" value="1"/>
</dbReference>
<dbReference type="PANTHER" id="PTHR35174">
    <property type="entry name" value="BLL7171 PROTEIN-RELATED"/>
    <property type="match status" value="1"/>
</dbReference>
<protein>
    <recommendedName>
        <fullName evidence="2">YCII-related domain-containing protein</fullName>
    </recommendedName>
</protein>
<dbReference type="Gene3D" id="3.30.70.1060">
    <property type="entry name" value="Dimeric alpha+beta barrel"/>
    <property type="match status" value="1"/>
</dbReference>
<name>A0A4P7IJN8_9ACTN</name>
<evidence type="ECO:0000313" key="4">
    <source>
        <dbReference type="Proteomes" id="UP000294853"/>
    </source>
</evidence>
<sequence>MRYLFLVAYESSDWDEASEEVREQYYREHEAFSAYVAEHGTEHGSAALAEPDQATTVRRRDGEVQITDGPFAETVEMIGGYYDVELPDLDAAIEAAQLLPAAYSIEIRPTITIT</sequence>
<evidence type="ECO:0000256" key="1">
    <source>
        <dbReference type="ARBA" id="ARBA00007689"/>
    </source>
</evidence>
<dbReference type="SUPFAM" id="SSF54909">
    <property type="entry name" value="Dimeric alpha+beta barrel"/>
    <property type="match status" value="1"/>
</dbReference>
<dbReference type="RefSeq" id="WP_135269643.1">
    <property type="nucleotide sequence ID" value="NZ_CP038436.1"/>
</dbReference>
<evidence type="ECO:0000259" key="2">
    <source>
        <dbReference type="Pfam" id="PF03795"/>
    </source>
</evidence>
<dbReference type="Proteomes" id="UP000294853">
    <property type="component" value="Chromosome"/>
</dbReference>
<reference evidence="3 4" key="1">
    <citation type="submission" date="2019-03" db="EMBL/GenBank/DDBJ databases">
        <title>Three New Species of Nocardioides, Nocardioides euryhalodurans sp. nov., Nocardioides seonyuensis sp. nov. and Nocardioides eburneoflavus sp. nov. Iolated from Soil.</title>
        <authorList>
            <person name="Roh S.G."/>
            <person name="Lee C."/>
            <person name="Kim M.-K."/>
            <person name="Kim S.B."/>
        </authorList>
    </citation>
    <scope>NUCLEOTIDE SEQUENCE [LARGE SCALE GENOMIC DNA]</scope>
    <source>
        <strain evidence="3 4">MMS17-SY207-3</strain>
    </source>
</reference>
<accession>A0A4P7IJN8</accession>
<feature type="domain" description="YCII-related" evidence="2">
    <location>
        <begin position="1"/>
        <end position="103"/>
    </location>
</feature>
<gene>
    <name evidence="3" type="ORF">EXE58_16210</name>
</gene>
<evidence type="ECO:0000313" key="3">
    <source>
        <dbReference type="EMBL" id="QBX57669.1"/>
    </source>
</evidence>
<keyword evidence="4" id="KW-1185">Reference proteome</keyword>
<organism evidence="3 4">
    <name type="scientific">Nocardioides seonyuensis</name>
    <dbReference type="NCBI Taxonomy" id="2518371"/>
    <lineage>
        <taxon>Bacteria</taxon>
        <taxon>Bacillati</taxon>
        <taxon>Actinomycetota</taxon>
        <taxon>Actinomycetes</taxon>
        <taxon>Propionibacteriales</taxon>
        <taxon>Nocardioidaceae</taxon>
        <taxon>Nocardioides</taxon>
    </lineage>
</organism>
<dbReference type="AlphaFoldDB" id="A0A4P7IJN8"/>
<dbReference type="KEGG" id="nsn:EXE58_16210"/>
<comment type="similarity">
    <text evidence="1">Belongs to the YciI family.</text>
</comment>
<dbReference type="InterPro" id="IPR011008">
    <property type="entry name" value="Dimeric_a/b-barrel"/>
</dbReference>
<dbReference type="EMBL" id="CP038436">
    <property type="protein sequence ID" value="QBX57669.1"/>
    <property type="molecule type" value="Genomic_DNA"/>
</dbReference>